<dbReference type="STRING" id="4096.A0A1U7XGW8"/>
<dbReference type="Pfam" id="PF17921">
    <property type="entry name" value="Integrase_H2C2"/>
    <property type="match status" value="1"/>
</dbReference>
<proteinExistence type="predicted"/>
<keyword evidence="2" id="KW-1185">Reference proteome</keyword>
<evidence type="ECO:0000259" key="1">
    <source>
        <dbReference type="PROSITE" id="PS50878"/>
    </source>
</evidence>
<dbReference type="RefSeq" id="XP_009790118.1">
    <property type="nucleotide sequence ID" value="XM_009791816.1"/>
</dbReference>
<sequence length="278" mass="31334">MEVYIDDMLVKSKKKEYHIDHLKEAFSILRQYDMKLNPKKCSFGIPSGKFLSFLVSQIGIEVNPNQIKTIEGIPEVLTNKKQVQKLTGRIAALLRFISRSSDRMHRGLKRTKGILVLTKAEPVKRLLVYLAVSKVVVLANFVADFSAKITPEVEHETSRTSPGSPALWILYTDGASNASGSGLGLEGILPPDKKEAKKLRIQVVRYNIINHDLYKRTFGGPLAKCLELNQTRRVLEEVHEGHCGAHTGNQALVRCLIRVGYYWPTMKKEATDYVKKCE</sequence>
<feature type="domain" description="Reverse transcriptase" evidence="1">
    <location>
        <begin position="1"/>
        <end position="55"/>
    </location>
</feature>
<reference evidence="3" key="2">
    <citation type="submission" date="2025-08" db="UniProtKB">
        <authorList>
            <consortium name="RefSeq"/>
        </authorList>
    </citation>
    <scope>IDENTIFICATION</scope>
    <source>
        <tissue evidence="3">Leaf</tissue>
    </source>
</reference>
<evidence type="ECO:0000313" key="3">
    <source>
        <dbReference type="RefSeq" id="XP_009790118.1"/>
    </source>
</evidence>
<name>A0A1U7XGW8_NICSY</name>
<dbReference type="InterPro" id="IPR043502">
    <property type="entry name" value="DNA/RNA_pol_sf"/>
</dbReference>
<dbReference type="Proteomes" id="UP000189701">
    <property type="component" value="Unplaced"/>
</dbReference>
<dbReference type="OrthoDB" id="1304339at2759"/>
<reference evidence="2" key="1">
    <citation type="journal article" date="2013" name="Genome Biol.">
        <title>Reference genomes and transcriptomes of Nicotiana sylvestris and Nicotiana tomentosiformis.</title>
        <authorList>
            <person name="Sierro N."/>
            <person name="Battey J.N."/>
            <person name="Ouadi S."/>
            <person name="Bovet L."/>
            <person name="Goepfert S."/>
            <person name="Bakaher N."/>
            <person name="Peitsch M.C."/>
            <person name="Ivanov N.V."/>
        </authorList>
    </citation>
    <scope>NUCLEOTIDE SEQUENCE [LARGE SCALE GENOMIC DNA]</scope>
</reference>
<dbReference type="InterPro" id="IPR041588">
    <property type="entry name" value="Integrase_H2C2"/>
</dbReference>
<dbReference type="Pfam" id="PF00078">
    <property type="entry name" value="RVT_1"/>
    <property type="match status" value="1"/>
</dbReference>
<accession>A0A1U7XGW8</accession>
<dbReference type="PANTHER" id="PTHR48475">
    <property type="entry name" value="RIBONUCLEASE H"/>
    <property type="match status" value="1"/>
</dbReference>
<protein>
    <submittedName>
        <fullName evidence="3">Uncharacterized protein LOC104237637</fullName>
    </submittedName>
</protein>
<dbReference type="Gene3D" id="3.30.70.270">
    <property type="match status" value="1"/>
</dbReference>
<evidence type="ECO:0000313" key="2">
    <source>
        <dbReference type="Proteomes" id="UP000189701"/>
    </source>
</evidence>
<organism evidence="2 3">
    <name type="scientific">Nicotiana sylvestris</name>
    <name type="common">Wood tobacco</name>
    <name type="synonym">South American tobacco</name>
    <dbReference type="NCBI Taxonomy" id="4096"/>
    <lineage>
        <taxon>Eukaryota</taxon>
        <taxon>Viridiplantae</taxon>
        <taxon>Streptophyta</taxon>
        <taxon>Embryophyta</taxon>
        <taxon>Tracheophyta</taxon>
        <taxon>Spermatophyta</taxon>
        <taxon>Magnoliopsida</taxon>
        <taxon>eudicotyledons</taxon>
        <taxon>Gunneridae</taxon>
        <taxon>Pentapetalae</taxon>
        <taxon>asterids</taxon>
        <taxon>lamiids</taxon>
        <taxon>Solanales</taxon>
        <taxon>Solanaceae</taxon>
        <taxon>Nicotianoideae</taxon>
        <taxon>Nicotianeae</taxon>
        <taxon>Nicotiana</taxon>
    </lineage>
</organism>
<dbReference type="InterPro" id="IPR000477">
    <property type="entry name" value="RT_dom"/>
</dbReference>
<dbReference type="Gene3D" id="1.10.340.70">
    <property type="match status" value="1"/>
</dbReference>
<dbReference type="eggNOG" id="KOG0017">
    <property type="taxonomic scope" value="Eukaryota"/>
</dbReference>
<gene>
    <name evidence="3" type="primary">LOC104237637</name>
</gene>
<dbReference type="AlphaFoldDB" id="A0A1U7XGW8"/>
<dbReference type="PROSITE" id="PS50878">
    <property type="entry name" value="RT_POL"/>
    <property type="match status" value="1"/>
</dbReference>
<dbReference type="PANTHER" id="PTHR48475:SF2">
    <property type="entry name" value="RIBONUCLEASE H"/>
    <property type="match status" value="1"/>
</dbReference>
<dbReference type="SUPFAM" id="SSF56672">
    <property type="entry name" value="DNA/RNA polymerases"/>
    <property type="match status" value="1"/>
</dbReference>
<dbReference type="InterPro" id="IPR043128">
    <property type="entry name" value="Rev_trsase/Diguanyl_cyclase"/>
</dbReference>